<dbReference type="Pfam" id="PF00194">
    <property type="entry name" value="Carb_anhydrase"/>
    <property type="match status" value="1"/>
</dbReference>
<sequence>MTWKTRIPIAVIGRRQSPINIVSRKADYDFALTANPLEVNYTPEDEVTLLNNGNSIVCQIAKPGCKRVAIFNFKI</sequence>
<dbReference type="AlphaFoldDB" id="A0A9D4GI77"/>
<dbReference type="Gene3D" id="3.10.200.10">
    <property type="entry name" value="Alpha carbonic anhydrase"/>
    <property type="match status" value="1"/>
</dbReference>
<evidence type="ECO:0000313" key="3">
    <source>
        <dbReference type="Proteomes" id="UP000828390"/>
    </source>
</evidence>
<keyword evidence="3" id="KW-1185">Reference proteome</keyword>
<dbReference type="SUPFAM" id="SSF51069">
    <property type="entry name" value="Carbonic anhydrase"/>
    <property type="match status" value="1"/>
</dbReference>
<evidence type="ECO:0000259" key="1">
    <source>
        <dbReference type="PROSITE" id="PS51144"/>
    </source>
</evidence>
<evidence type="ECO:0000313" key="2">
    <source>
        <dbReference type="EMBL" id="KAH3817644.1"/>
    </source>
</evidence>
<dbReference type="InterPro" id="IPR001148">
    <property type="entry name" value="CA_dom"/>
</dbReference>
<feature type="domain" description="Alpha-carbonic anhydrase" evidence="1">
    <location>
        <begin position="1"/>
        <end position="75"/>
    </location>
</feature>
<reference evidence="2" key="1">
    <citation type="journal article" date="2019" name="bioRxiv">
        <title>The Genome of the Zebra Mussel, Dreissena polymorpha: A Resource for Invasive Species Research.</title>
        <authorList>
            <person name="McCartney M.A."/>
            <person name="Auch B."/>
            <person name="Kono T."/>
            <person name="Mallez S."/>
            <person name="Zhang Y."/>
            <person name="Obille A."/>
            <person name="Becker A."/>
            <person name="Abrahante J.E."/>
            <person name="Garbe J."/>
            <person name="Badalamenti J.P."/>
            <person name="Herman A."/>
            <person name="Mangelson H."/>
            <person name="Liachko I."/>
            <person name="Sullivan S."/>
            <person name="Sone E.D."/>
            <person name="Koren S."/>
            <person name="Silverstein K.A.T."/>
            <person name="Beckman K.B."/>
            <person name="Gohl D.M."/>
        </authorList>
    </citation>
    <scope>NUCLEOTIDE SEQUENCE</scope>
    <source>
        <strain evidence="2">Duluth1</strain>
        <tissue evidence="2">Whole animal</tissue>
    </source>
</reference>
<dbReference type="PROSITE" id="PS51144">
    <property type="entry name" value="ALPHA_CA_2"/>
    <property type="match status" value="1"/>
</dbReference>
<comment type="caution">
    <text evidence="2">The sequence shown here is derived from an EMBL/GenBank/DDBJ whole genome shotgun (WGS) entry which is preliminary data.</text>
</comment>
<proteinExistence type="predicted"/>
<dbReference type="Proteomes" id="UP000828390">
    <property type="component" value="Unassembled WGS sequence"/>
</dbReference>
<protein>
    <recommendedName>
        <fullName evidence="1">Alpha-carbonic anhydrase domain-containing protein</fullName>
    </recommendedName>
</protein>
<accession>A0A9D4GI77</accession>
<organism evidence="2 3">
    <name type="scientific">Dreissena polymorpha</name>
    <name type="common">Zebra mussel</name>
    <name type="synonym">Mytilus polymorpha</name>
    <dbReference type="NCBI Taxonomy" id="45954"/>
    <lineage>
        <taxon>Eukaryota</taxon>
        <taxon>Metazoa</taxon>
        <taxon>Spiralia</taxon>
        <taxon>Lophotrochozoa</taxon>
        <taxon>Mollusca</taxon>
        <taxon>Bivalvia</taxon>
        <taxon>Autobranchia</taxon>
        <taxon>Heteroconchia</taxon>
        <taxon>Euheterodonta</taxon>
        <taxon>Imparidentia</taxon>
        <taxon>Neoheterodontei</taxon>
        <taxon>Myida</taxon>
        <taxon>Dreissenoidea</taxon>
        <taxon>Dreissenidae</taxon>
        <taxon>Dreissena</taxon>
    </lineage>
</organism>
<gene>
    <name evidence="2" type="ORF">DPMN_119199</name>
</gene>
<dbReference type="InterPro" id="IPR036398">
    <property type="entry name" value="CA_dom_sf"/>
</dbReference>
<dbReference type="EMBL" id="JAIWYP010000005">
    <property type="protein sequence ID" value="KAH3817644.1"/>
    <property type="molecule type" value="Genomic_DNA"/>
</dbReference>
<reference evidence="2" key="2">
    <citation type="submission" date="2020-11" db="EMBL/GenBank/DDBJ databases">
        <authorList>
            <person name="McCartney M.A."/>
            <person name="Auch B."/>
            <person name="Kono T."/>
            <person name="Mallez S."/>
            <person name="Becker A."/>
            <person name="Gohl D.M."/>
            <person name="Silverstein K.A.T."/>
            <person name="Koren S."/>
            <person name="Bechman K.B."/>
            <person name="Herman A."/>
            <person name="Abrahante J.E."/>
            <person name="Garbe J."/>
        </authorList>
    </citation>
    <scope>NUCLEOTIDE SEQUENCE</scope>
    <source>
        <strain evidence="2">Duluth1</strain>
        <tissue evidence="2">Whole animal</tissue>
    </source>
</reference>
<name>A0A9D4GI77_DREPO</name>